<evidence type="ECO:0000256" key="2">
    <source>
        <dbReference type="ARBA" id="ARBA00013194"/>
    </source>
</evidence>
<evidence type="ECO:0000313" key="8">
    <source>
        <dbReference type="EMBL" id="VUG19263.1"/>
    </source>
</evidence>
<dbReference type="GO" id="GO:0016018">
    <property type="term" value="F:cyclosporin A binding"/>
    <property type="evidence" value="ECO:0007669"/>
    <property type="project" value="TreeGrafter"/>
</dbReference>
<dbReference type="Gene3D" id="1.25.40.10">
    <property type="entry name" value="Tetratricopeptide repeat domain"/>
    <property type="match status" value="1"/>
</dbReference>
<dbReference type="GO" id="GO:0006457">
    <property type="term" value="P:protein folding"/>
    <property type="evidence" value="ECO:0007669"/>
    <property type="project" value="InterPro"/>
</dbReference>
<feature type="domain" description="PPIase cyclophilin-type" evidence="6">
    <location>
        <begin position="9"/>
        <end position="193"/>
    </location>
</feature>
<dbReference type="PANTHER" id="PTHR11071">
    <property type="entry name" value="PEPTIDYL-PROLYL CIS-TRANS ISOMERASE"/>
    <property type="match status" value="1"/>
</dbReference>
<evidence type="ECO:0000259" key="6">
    <source>
        <dbReference type="PROSITE" id="PS50072"/>
    </source>
</evidence>
<dbReference type="GO" id="GO:0005829">
    <property type="term" value="C:cytosol"/>
    <property type="evidence" value="ECO:0007669"/>
    <property type="project" value="TreeGrafter"/>
</dbReference>
<reference evidence="8 9" key="1">
    <citation type="submission" date="2019-07" db="EMBL/GenBank/DDBJ databases">
        <authorList>
            <person name="Friedrich A."/>
            <person name="Schacherer J."/>
        </authorList>
    </citation>
    <scope>NUCLEOTIDE SEQUENCE [LARGE SCALE GENOMIC DNA]</scope>
</reference>
<keyword evidence="3" id="KW-0697">Rotamase</keyword>
<gene>
    <name evidence="8" type="primary">CPR7</name>
    <name evidence="8" type="ORF">DEBR0S4_14466G</name>
    <name evidence="7" type="ORF">HII12_001218</name>
</gene>
<dbReference type="PROSITE" id="PS00170">
    <property type="entry name" value="CSA_PPIASE_1"/>
    <property type="match status" value="1"/>
</dbReference>
<dbReference type="InterPro" id="IPR019734">
    <property type="entry name" value="TPR_rpt"/>
</dbReference>
<dbReference type="InterPro" id="IPR020892">
    <property type="entry name" value="Cyclophilin-type_PPIase_CS"/>
</dbReference>
<dbReference type="PRINTS" id="PR00153">
    <property type="entry name" value="CSAPPISMRASE"/>
</dbReference>
<dbReference type="GO" id="GO:0003755">
    <property type="term" value="F:peptidyl-prolyl cis-trans isomerase activity"/>
    <property type="evidence" value="ECO:0007669"/>
    <property type="project" value="UniProtKB-KW"/>
</dbReference>
<name>A0A7D9H169_DEKBR</name>
<dbReference type="InterPro" id="IPR002130">
    <property type="entry name" value="Cyclophilin-type_PPIase_dom"/>
</dbReference>
<comment type="catalytic activity">
    <reaction evidence="1">
        <text>[protein]-peptidylproline (omega=180) = [protein]-peptidylproline (omega=0)</text>
        <dbReference type="Rhea" id="RHEA:16237"/>
        <dbReference type="Rhea" id="RHEA-COMP:10747"/>
        <dbReference type="Rhea" id="RHEA-COMP:10748"/>
        <dbReference type="ChEBI" id="CHEBI:83833"/>
        <dbReference type="ChEBI" id="CHEBI:83834"/>
        <dbReference type="EC" id="5.2.1.8"/>
    </reaction>
</comment>
<accession>A0A7D9H169</accession>
<dbReference type="InterPro" id="IPR011990">
    <property type="entry name" value="TPR-like_helical_dom_sf"/>
</dbReference>
<evidence type="ECO:0000256" key="1">
    <source>
        <dbReference type="ARBA" id="ARBA00000971"/>
    </source>
</evidence>
<evidence type="ECO:0000313" key="7">
    <source>
        <dbReference type="EMBL" id="KAF6014801.1"/>
    </source>
</evidence>
<dbReference type="AlphaFoldDB" id="A0A7D9H169"/>
<sequence>MTESLHYVYMDISIGDKRIGRIVIKLFEDQAINACDNFKELCSKHAYKNTFFHRVIRNFMVQGGNIDIKNENGNRNGIYPFRGVETLAKGGHSIFRSSSNPEGDFKDENLRQFDEPFLVAMANLGKPNTNRSQFFITCAVEGHLDGKHTVIGKVIHGKSVVRSIEQTDVYSASPDDKNAWIPSDPVVITDCGQWKETDPVPVYDCCTDTIGGDIYEEFPDDNEIPNLNLDNAAQAYDICLKIKKSAALLYKAKRYQDSFFKYKKAMRYCNELIPDESKDKDQYLEFLDYKKTLYLNLALTSLEMGEYQKCIDYCGFLFEFIDDNKDVKLTSVQVSKAFYRLGKSFTGLKKYTEALDSFKKGLSINAHDSGIKRELERVKKLKYDSEKDSRARYAKFFN</sequence>
<reference evidence="7 10" key="2">
    <citation type="journal article" date="2020" name="Appl. Microbiol. Biotechnol.">
        <title>Targeted gene deletion in Brettanomyces bruxellensis with an expression-free CRISPR-Cas9 system.</title>
        <authorList>
            <person name="Varela C."/>
            <person name="Bartel C."/>
            <person name="Onetto C."/>
            <person name="Borneman A."/>
        </authorList>
    </citation>
    <scope>NUCLEOTIDE SEQUENCE [LARGE SCALE GENOMIC DNA]</scope>
    <source>
        <strain evidence="7 10">AWRI1613</strain>
    </source>
</reference>
<dbReference type="SUPFAM" id="SSF50891">
    <property type="entry name" value="Cyclophilin-like"/>
    <property type="match status" value="1"/>
</dbReference>
<dbReference type="EMBL" id="JABCYN010000012">
    <property type="protein sequence ID" value="KAF6014801.1"/>
    <property type="molecule type" value="Genomic_DNA"/>
</dbReference>
<dbReference type="PROSITE" id="PS50005">
    <property type="entry name" value="TPR"/>
    <property type="match status" value="1"/>
</dbReference>
<keyword evidence="4" id="KW-0413">Isomerase</keyword>
<dbReference type="Pfam" id="PF00160">
    <property type="entry name" value="Pro_isomerase"/>
    <property type="match status" value="1"/>
</dbReference>
<dbReference type="PROSITE" id="PS50072">
    <property type="entry name" value="CSA_PPIASE_2"/>
    <property type="match status" value="1"/>
</dbReference>
<feature type="repeat" description="TPR" evidence="5">
    <location>
        <begin position="335"/>
        <end position="368"/>
    </location>
</feature>
<dbReference type="Proteomes" id="UP000478008">
    <property type="component" value="Unassembled WGS sequence"/>
</dbReference>
<proteinExistence type="predicted"/>
<evidence type="ECO:0000256" key="3">
    <source>
        <dbReference type="ARBA" id="ARBA00023110"/>
    </source>
</evidence>
<dbReference type="PANTHER" id="PTHR11071:SF561">
    <property type="entry name" value="PEPTIDYL-PROLYL CIS-TRANS ISOMERASE D-RELATED"/>
    <property type="match status" value="1"/>
</dbReference>
<dbReference type="SUPFAM" id="SSF48452">
    <property type="entry name" value="TPR-like"/>
    <property type="match status" value="1"/>
</dbReference>
<dbReference type="Proteomes" id="UP000568158">
    <property type="component" value="Unassembled WGS sequence"/>
</dbReference>
<evidence type="ECO:0000256" key="4">
    <source>
        <dbReference type="ARBA" id="ARBA00023235"/>
    </source>
</evidence>
<dbReference type="EC" id="5.2.1.8" evidence="2"/>
<evidence type="ECO:0000313" key="9">
    <source>
        <dbReference type="Proteomes" id="UP000478008"/>
    </source>
</evidence>
<dbReference type="SMART" id="SM00028">
    <property type="entry name" value="TPR"/>
    <property type="match status" value="2"/>
</dbReference>
<keyword evidence="9" id="KW-1185">Reference proteome</keyword>
<evidence type="ECO:0000256" key="5">
    <source>
        <dbReference type="PROSITE-ProRule" id="PRU00339"/>
    </source>
</evidence>
<protein>
    <recommendedName>
        <fullName evidence="2">peptidylprolyl isomerase</fullName>
        <ecNumber evidence="2">5.2.1.8</ecNumber>
    </recommendedName>
</protein>
<keyword evidence="5" id="KW-0802">TPR repeat</keyword>
<dbReference type="EMBL" id="CABFWN010000004">
    <property type="protein sequence ID" value="VUG19263.1"/>
    <property type="molecule type" value="Genomic_DNA"/>
</dbReference>
<dbReference type="Gene3D" id="2.40.100.10">
    <property type="entry name" value="Cyclophilin-like"/>
    <property type="match status" value="1"/>
</dbReference>
<evidence type="ECO:0000313" key="10">
    <source>
        <dbReference type="Proteomes" id="UP000568158"/>
    </source>
</evidence>
<organism evidence="8 9">
    <name type="scientific">Dekkera bruxellensis</name>
    <name type="common">Brettanomyces custersii</name>
    <dbReference type="NCBI Taxonomy" id="5007"/>
    <lineage>
        <taxon>Eukaryota</taxon>
        <taxon>Fungi</taxon>
        <taxon>Dikarya</taxon>
        <taxon>Ascomycota</taxon>
        <taxon>Saccharomycotina</taxon>
        <taxon>Pichiomycetes</taxon>
        <taxon>Pichiales</taxon>
        <taxon>Pichiaceae</taxon>
        <taxon>Brettanomyces</taxon>
    </lineage>
</organism>
<dbReference type="InterPro" id="IPR029000">
    <property type="entry name" value="Cyclophilin-like_dom_sf"/>
</dbReference>